<reference evidence="1 2" key="1">
    <citation type="submission" date="2019-10" db="EMBL/GenBank/DDBJ databases">
        <authorList>
            <person name="Lin L.C."/>
        </authorList>
    </citation>
    <scope>NUCLEOTIDE SEQUENCE [LARGE SCALE GENOMIC DNA]</scope>
</reference>
<proteinExistence type="predicted"/>
<gene>
    <name evidence="1" type="ORF">VOWphi5012_029</name>
</gene>
<keyword evidence="2" id="KW-1185">Reference proteome</keyword>
<protein>
    <submittedName>
        <fullName evidence="1">Uncharacterized protein</fullName>
    </submittedName>
</protein>
<dbReference type="SUPFAM" id="SSF53098">
    <property type="entry name" value="Ribonuclease H-like"/>
    <property type="match status" value="1"/>
</dbReference>
<dbReference type="Gene3D" id="3.30.420.10">
    <property type="entry name" value="Ribonuclease H-like superfamily/Ribonuclease H"/>
    <property type="match status" value="1"/>
</dbReference>
<accession>A0A5P8PRD4</accession>
<dbReference type="Proteomes" id="UP000325783">
    <property type="component" value="Segment"/>
</dbReference>
<dbReference type="GO" id="GO:0003676">
    <property type="term" value="F:nucleic acid binding"/>
    <property type="evidence" value="ECO:0007669"/>
    <property type="project" value="InterPro"/>
</dbReference>
<evidence type="ECO:0000313" key="1">
    <source>
        <dbReference type="EMBL" id="QFR59815.1"/>
    </source>
</evidence>
<dbReference type="InterPro" id="IPR036397">
    <property type="entry name" value="RNaseH_sf"/>
</dbReference>
<sequence length="127" mass="14125">MPLCGKDIDGKAIADMLRKVKPDLVILEKVHSMPKQGVASTFKFGESYGRIKGILEGLGIPYQLVTPQEWKKVVLKGTKKDKDAAIQHVRRKYPTVNLTPKPKRTPQDGIADAVCIAEYGVLMNHKE</sequence>
<dbReference type="EMBL" id="MN584918">
    <property type="protein sequence ID" value="QFR59815.1"/>
    <property type="molecule type" value="Genomic_DNA"/>
</dbReference>
<organism evidence="1 2">
    <name type="scientific">Vibrio phage phi50-12</name>
    <dbReference type="NCBI Taxonomy" id="2654972"/>
    <lineage>
        <taxon>Viruses</taxon>
        <taxon>Duplodnaviria</taxon>
        <taxon>Heunggongvirae</taxon>
        <taxon>Uroviricota</taxon>
        <taxon>Caudoviricetes</taxon>
        <taxon>Schitoviridae</taxon>
        <taxon>Penintadodekavirus</taxon>
        <taxon>Penintadodekavirus 5012</taxon>
    </lineage>
</organism>
<evidence type="ECO:0000313" key="2">
    <source>
        <dbReference type="Proteomes" id="UP000325783"/>
    </source>
</evidence>
<dbReference type="InterPro" id="IPR012337">
    <property type="entry name" value="RNaseH-like_sf"/>
</dbReference>
<dbReference type="CDD" id="cd22992">
    <property type="entry name" value="MOC1"/>
    <property type="match status" value="1"/>
</dbReference>
<name>A0A5P8PRD4_9CAUD</name>